<dbReference type="Pfam" id="PF02355">
    <property type="entry name" value="SecD_SecF_C"/>
    <property type="match status" value="1"/>
</dbReference>
<protein>
    <recommendedName>
        <fullName evidence="9">Protein translocase subunit SecD</fullName>
    </recommendedName>
</protein>
<dbReference type="AlphaFoldDB" id="A0A3D8IQT6"/>
<evidence type="ECO:0000256" key="6">
    <source>
        <dbReference type="ARBA" id="ARBA00022989"/>
    </source>
</evidence>
<dbReference type="InterPro" id="IPR022813">
    <property type="entry name" value="SecD/SecF_arch_bac"/>
</dbReference>
<feature type="transmembrane region" description="Helical" evidence="9">
    <location>
        <begin position="364"/>
        <end position="384"/>
    </location>
</feature>
<evidence type="ECO:0000256" key="8">
    <source>
        <dbReference type="ARBA" id="ARBA00023136"/>
    </source>
</evidence>
<feature type="domain" description="Protein export membrane protein SecD/SecF C-terminal" evidence="10">
    <location>
        <begin position="347"/>
        <end position="519"/>
    </location>
</feature>
<comment type="function">
    <text evidence="9">Part of the Sec protein translocase complex. Interacts with the SecYEG preprotein conducting channel. SecDF uses the proton motive force (PMF) to complete protein translocation after the ATP-dependent function of SecA.</text>
</comment>
<feature type="transmembrane region" description="Helical" evidence="9">
    <location>
        <begin position="465"/>
        <end position="484"/>
    </location>
</feature>
<dbReference type="NCBIfam" id="TIGR00916">
    <property type="entry name" value="2A0604s01"/>
    <property type="match status" value="1"/>
</dbReference>
<dbReference type="Gene3D" id="3.30.1360.200">
    <property type="match status" value="1"/>
</dbReference>
<dbReference type="Pfam" id="PF22599">
    <property type="entry name" value="SecDF_P1_head"/>
    <property type="match status" value="1"/>
</dbReference>
<accession>A0A3D8IQT6</accession>
<feature type="transmembrane region" description="Helical" evidence="9">
    <location>
        <begin position="490"/>
        <end position="517"/>
    </location>
</feature>
<keyword evidence="14" id="KW-1185">Reference proteome</keyword>
<dbReference type="SUPFAM" id="SSF82866">
    <property type="entry name" value="Multidrug efflux transporter AcrB transmembrane domain"/>
    <property type="match status" value="1"/>
</dbReference>
<evidence type="ECO:0000256" key="9">
    <source>
        <dbReference type="HAMAP-Rule" id="MF_01463"/>
    </source>
</evidence>
<dbReference type="PANTHER" id="PTHR30081:SF1">
    <property type="entry name" value="PROTEIN TRANSLOCASE SUBUNIT SECD"/>
    <property type="match status" value="1"/>
</dbReference>
<evidence type="ECO:0000256" key="1">
    <source>
        <dbReference type="ARBA" id="ARBA00004651"/>
    </source>
</evidence>
<dbReference type="PRINTS" id="PR00702">
    <property type="entry name" value="ACRIFLAVINRP"/>
</dbReference>
<dbReference type="OrthoDB" id="9805019at2"/>
<dbReference type="HAMAP" id="MF_01463_B">
    <property type="entry name" value="SecD_B"/>
    <property type="match status" value="1"/>
</dbReference>
<evidence type="ECO:0000256" key="7">
    <source>
        <dbReference type="ARBA" id="ARBA00023010"/>
    </source>
</evidence>
<keyword evidence="6 9" id="KW-1133">Transmembrane helix</keyword>
<evidence type="ECO:0000313" key="13">
    <source>
        <dbReference type="EMBL" id="RDU67648.1"/>
    </source>
</evidence>
<dbReference type="NCBIfam" id="TIGR01129">
    <property type="entry name" value="secD"/>
    <property type="match status" value="1"/>
</dbReference>
<dbReference type="PANTHER" id="PTHR30081">
    <property type="entry name" value="PROTEIN-EXPORT MEMBRANE PROTEIN SEC"/>
    <property type="match status" value="1"/>
</dbReference>
<comment type="subunit">
    <text evidence="9">Forms a complex with SecF. Part of the essential Sec protein translocation apparatus which comprises SecA, SecYEG and auxiliary proteins SecDF. Other proteins may also be involved.</text>
</comment>
<dbReference type="Proteomes" id="UP000256379">
    <property type="component" value="Unassembled WGS sequence"/>
</dbReference>
<dbReference type="RefSeq" id="WP_115542174.1">
    <property type="nucleotide sequence ID" value="NZ_NXLQ01000001.1"/>
</dbReference>
<comment type="caution">
    <text evidence="13">The sequence shown here is derived from an EMBL/GenBank/DDBJ whole genome shotgun (WGS) entry which is preliminary data.</text>
</comment>
<evidence type="ECO:0000259" key="10">
    <source>
        <dbReference type="Pfam" id="PF02355"/>
    </source>
</evidence>
<sequence>MAKIHKHTQKPFNYRLLTLIIACLFGIIFSIPSFFQDGVKYPLFKDKPKITLGLDLQGGLSLLLDVNVQVAIKNHFSKILSEIKYKTDKQNIFINKLKAQESSVSFTLIDTDKETEINKILANINGSQVKKNGNKFIITLSEEEERNVAKGAIDQAIFIIRKRLDTFGLTEPNVVREGLNQIRVEMPGTNTKEEQDRVIKLISQNAKLDFMAVDETLAIRSDLTESEAMNAGDILLPYATNENAKLPLKSIPILDGSSIVDARPTLEESKNAVSFKLDSKGAEIFGDFTGKNIKKRLAIVLDGKIVSAPSINGRIGGGSGIITGDFTHETAKDLSITLRSGALLAPVSIIEKRSVGPSLGADSIYASFVALIGALVLVAGFMIFYYSVAGIFASLVLIINLFLIIAVMALFHATLTLPGMAGIVLTIGMAVDANIIINERVREALKQGMGVVKALQIGYQNASRAIFDANITSLIASLLLYIYGTGVIKGFAITTGIGILASIITAIIGTHGIYLWLGEKIEKSKKINLWFGIKLDPNLVSLATKDNRIKKKSR</sequence>
<dbReference type="GO" id="GO:0043952">
    <property type="term" value="P:protein transport by the Sec complex"/>
    <property type="evidence" value="ECO:0007669"/>
    <property type="project" value="UniProtKB-UniRule"/>
</dbReference>
<dbReference type="GO" id="GO:0065002">
    <property type="term" value="P:intracellular protein transmembrane transport"/>
    <property type="evidence" value="ECO:0007669"/>
    <property type="project" value="UniProtKB-UniRule"/>
</dbReference>
<name>A0A3D8IQT6_9HELI</name>
<dbReference type="FunFam" id="1.20.1640.10:FF:000004">
    <property type="entry name" value="Protein translocase subunit SecD"/>
    <property type="match status" value="1"/>
</dbReference>
<feature type="domain" description="SecDF P1 head subdomain" evidence="12">
    <location>
        <begin position="241"/>
        <end position="345"/>
    </location>
</feature>
<evidence type="ECO:0000313" key="14">
    <source>
        <dbReference type="Proteomes" id="UP000256379"/>
    </source>
</evidence>
<dbReference type="InterPro" id="IPR048631">
    <property type="entry name" value="SecD_1st"/>
</dbReference>
<dbReference type="Gene3D" id="1.20.1640.10">
    <property type="entry name" value="Multidrug efflux transporter AcrB transmembrane domain"/>
    <property type="match status" value="1"/>
</dbReference>
<dbReference type="GO" id="GO:0005886">
    <property type="term" value="C:plasma membrane"/>
    <property type="evidence" value="ECO:0007669"/>
    <property type="project" value="UniProtKB-SubCell"/>
</dbReference>
<comment type="similarity">
    <text evidence="9">Belongs to the SecD/SecF family. SecD subfamily.</text>
</comment>
<feature type="transmembrane region" description="Helical" evidence="9">
    <location>
        <begin position="391"/>
        <end position="411"/>
    </location>
</feature>
<proteinExistence type="inferred from homology"/>
<dbReference type="Gene3D" id="3.30.70.3400">
    <property type="match status" value="1"/>
</dbReference>
<keyword evidence="2 9" id="KW-0813">Transport</keyword>
<reference evidence="13 14" key="1">
    <citation type="submission" date="2018-04" db="EMBL/GenBank/DDBJ databases">
        <title>Novel Campyloabacter and Helicobacter Species and Strains.</title>
        <authorList>
            <person name="Mannion A.J."/>
            <person name="Shen Z."/>
            <person name="Fox J.G."/>
        </authorList>
    </citation>
    <scope>NUCLEOTIDE SEQUENCE [LARGE SCALE GENOMIC DNA]</scope>
    <source>
        <strain evidence="13 14">MIT 17-337</strain>
    </source>
</reference>
<keyword evidence="7 9" id="KW-0811">Translocation</keyword>
<dbReference type="InterPro" id="IPR048634">
    <property type="entry name" value="SecD_SecF_C"/>
</dbReference>
<dbReference type="GO" id="GO:0006605">
    <property type="term" value="P:protein targeting"/>
    <property type="evidence" value="ECO:0007669"/>
    <property type="project" value="UniProtKB-UniRule"/>
</dbReference>
<feature type="domain" description="Protein translocase subunit SecDF P1" evidence="11">
    <location>
        <begin position="153"/>
        <end position="215"/>
    </location>
</feature>
<dbReference type="InterPro" id="IPR054384">
    <property type="entry name" value="SecDF_P1_head"/>
</dbReference>
<evidence type="ECO:0000256" key="4">
    <source>
        <dbReference type="ARBA" id="ARBA00022692"/>
    </source>
</evidence>
<keyword evidence="5 9" id="KW-0653">Protein transport</keyword>
<comment type="subcellular location">
    <subcellularLocation>
        <location evidence="1 9">Cell membrane</location>
        <topology evidence="1 9">Multi-pass membrane protein</topology>
    </subcellularLocation>
</comment>
<evidence type="ECO:0000259" key="11">
    <source>
        <dbReference type="Pfam" id="PF21760"/>
    </source>
</evidence>
<keyword evidence="8 9" id="KW-0472">Membrane</keyword>
<dbReference type="GO" id="GO:0015450">
    <property type="term" value="F:protein-transporting ATPase activity"/>
    <property type="evidence" value="ECO:0007669"/>
    <property type="project" value="InterPro"/>
</dbReference>
<evidence type="ECO:0000256" key="5">
    <source>
        <dbReference type="ARBA" id="ARBA00022927"/>
    </source>
</evidence>
<gene>
    <name evidence="9 13" type="primary">secD</name>
    <name evidence="13" type="ORF">CQA53_01200</name>
</gene>
<keyword evidence="3 9" id="KW-1003">Cell membrane</keyword>
<dbReference type="Pfam" id="PF21760">
    <property type="entry name" value="SecD_1st"/>
    <property type="match status" value="1"/>
</dbReference>
<feature type="transmembrane region" description="Helical" evidence="9">
    <location>
        <begin position="12"/>
        <end position="35"/>
    </location>
</feature>
<evidence type="ECO:0000259" key="12">
    <source>
        <dbReference type="Pfam" id="PF22599"/>
    </source>
</evidence>
<dbReference type="InterPro" id="IPR005791">
    <property type="entry name" value="SecD"/>
</dbReference>
<feature type="transmembrane region" description="Helical" evidence="9">
    <location>
        <begin position="417"/>
        <end position="437"/>
    </location>
</feature>
<evidence type="ECO:0000256" key="3">
    <source>
        <dbReference type="ARBA" id="ARBA00022475"/>
    </source>
</evidence>
<evidence type="ECO:0000256" key="2">
    <source>
        <dbReference type="ARBA" id="ARBA00022448"/>
    </source>
</evidence>
<dbReference type="EMBL" id="NXLQ01000001">
    <property type="protein sequence ID" value="RDU67648.1"/>
    <property type="molecule type" value="Genomic_DNA"/>
</dbReference>
<keyword evidence="4 9" id="KW-0812">Transmembrane</keyword>
<dbReference type="InterPro" id="IPR001036">
    <property type="entry name" value="Acrflvin-R"/>
</dbReference>
<dbReference type="InterPro" id="IPR055344">
    <property type="entry name" value="SecD_SecF_C_bact"/>
</dbReference>
<organism evidence="13 14">
    <name type="scientific">Helicobacter didelphidarum</name>
    <dbReference type="NCBI Taxonomy" id="2040648"/>
    <lineage>
        <taxon>Bacteria</taxon>
        <taxon>Pseudomonadati</taxon>
        <taxon>Campylobacterota</taxon>
        <taxon>Epsilonproteobacteria</taxon>
        <taxon>Campylobacterales</taxon>
        <taxon>Helicobacteraceae</taxon>
        <taxon>Helicobacter</taxon>
    </lineage>
</organism>